<dbReference type="InParanoid" id="B0XKV8"/>
<dbReference type="Proteomes" id="UP000002320">
    <property type="component" value="Unassembled WGS sequence"/>
</dbReference>
<evidence type="ECO:0000313" key="2">
    <source>
        <dbReference type="EnsemblMetazoa" id="CPIJ019880-PA"/>
    </source>
</evidence>
<dbReference type="VEuPathDB" id="VectorBase:CPIJ019880"/>
<accession>B0XKV8</accession>
<proteinExistence type="predicted"/>
<dbReference type="HOGENOM" id="CLU_2443010_0_0_1"/>
<reference evidence="1" key="1">
    <citation type="submission" date="2007-03" db="EMBL/GenBank/DDBJ databases">
        <title>Annotation of Culex pipiens quinquefasciatus.</title>
        <authorList>
            <consortium name="The Broad Institute Genome Sequencing Platform"/>
            <person name="Atkinson P.W."/>
            <person name="Hemingway J."/>
            <person name="Christensen B.M."/>
            <person name="Higgs S."/>
            <person name="Kodira C."/>
            <person name="Hannick L."/>
            <person name="Megy K."/>
            <person name="O'Leary S."/>
            <person name="Pearson M."/>
            <person name="Haas B.J."/>
            <person name="Mauceli E."/>
            <person name="Wortman J.R."/>
            <person name="Lee N.H."/>
            <person name="Guigo R."/>
            <person name="Stanke M."/>
            <person name="Alvarado L."/>
            <person name="Amedeo P."/>
            <person name="Antoine C.H."/>
            <person name="Arensburger P."/>
            <person name="Bidwell S.L."/>
            <person name="Crawford M."/>
            <person name="Camaro F."/>
            <person name="Devon K."/>
            <person name="Engels R."/>
            <person name="Hammond M."/>
            <person name="Howarth C."/>
            <person name="Koehrsen M."/>
            <person name="Lawson D."/>
            <person name="Montgomery P."/>
            <person name="Nene V."/>
            <person name="Nusbaum C."/>
            <person name="Puiu D."/>
            <person name="Romero-Severson J."/>
            <person name="Severson D.W."/>
            <person name="Shumway M."/>
            <person name="Sisk P."/>
            <person name="Stolte C."/>
            <person name="Zeng Q."/>
            <person name="Eisenstadt E."/>
            <person name="Fraser-Liggett C."/>
            <person name="Strausberg R."/>
            <person name="Galagan J."/>
            <person name="Birren B."/>
            <person name="Collins F.H."/>
        </authorList>
    </citation>
    <scope>NUCLEOTIDE SEQUENCE [LARGE SCALE GENOMIC DNA]</scope>
    <source>
        <strain evidence="1">JHB</strain>
    </source>
</reference>
<evidence type="ECO:0000313" key="3">
    <source>
        <dbReference type="Proteomes" id="UP000002320"/>
    </source>
</evidence>
<dbReference type="KEGG" id="cqu:CpipJ_CPIJ019880"/>
<sequence length="90" mass="9845">MSSQEVGADVEVRAGVRPRTLHRIQQIFSNFYLESESVKSGIFGELKSSLTSYPASRFCALNHTCLEMVPTEEKAAAALKVVKHCKTGGD</sequence>
<gene>
    <name evidence="2" type="primary">6054350</name>
    <name evidence="1" type="ORF">CpipJ_CPIJ019880</name>
</gene>
<dbReference type="GO" id="GO:0005840">
    <property type="term" value="C:ribosome"/>
    <property type="evidence" value="ECO:0007669"/>
    <property type="project" value="UniProtKB-KW"/>
</dbReference>
<dbReference type="EnsemblMetazoa" id="CPIJ019880-RA">
    <property type="protein sequence ID" value="CPIJ019880-PA"/>
    <property type="gene ID" value="CPIJ019880"/>
</dbReference>
<evidence type="ECO:0000313" key="1">
    <source>
        <dbReference type="EMBL" id="EDS32720.1"/>
    </source>
</evidence>
<keyword evidence="3" id="KW-1185">Reference proteome</keyword>
<protein>
    <submittedName>
        <fullName evidence="1 2">60S ribosomal protein L6</fullName>
    </submittedName>
</protein>
<organism>
    <name type="scientific">Culex quinquefasciatus</name>
    <name type="common">Southern house mosquito</name>
    <name type="synonym">Culex pungens</name>
    <dbReference type="NCBI Taxonomy" id="7176"/>
    <lineage>
        <taxon>Eukaryota</taxon>
        <taxon>Metazoa</taxon>
        <taxon>Ecdysozoa</taxon>
        <taxon>Arthropoda</taxon>
        <taxon>Hexapoda</taxon>
        <taxon>Insecta</taxon>
        <taxon>Pterygota</taxon>
        <taxon>Neoptera</taxon>
        <taxon>Endopterygota</taxon>
        <taxon>Diptera</taxon>
        <taxon>Nematocera</taxon>
        <taxon>Culicoidea</taxon>
        <taxon>Culicidae</taxon>
        <taxon>Culicinae</taxon>
        <taxon>Culicini</taxon>
        <taxon>Culex</taxon>
        <taxon>Culex</taxon>
    </lineage>
</organism>
<dbReference type="EMBL" id="DS234039">
    <property type="protein sequence ID" value="EDS32720.1"/>
    <property type="molecule type" value="Genomic_DNA"/>
</dbReference>
<keyword evidence="1" id="KW-0689">Ribosomal protein</keyword>
<name>B0XKV8_CULQU</name>
<reference evidence="2" key="2">
    <citation type="submission" date="2020-05" db="UniProtKB">
        <authorList>
            <consortium name="EnsemblMetazoa"/>
        </authorList>
    </citation>
    <scope>IDENTIFICATION</scope>
    <source>
        <strain evidence="2">JHB</strain>
    </source>
</reference>
<keyword evidence="1" id="KW-0687">Ribonucleoprotein</keyword>
<dbReference type="AlphaFoldDB" id="B0XKV8"/>